<feature type="transmembrane region" description="Helical" evidence="1">
    <location>
        <begin position="34"/>
        <end position="54"/>
    </location>
</feature>
<evidence type="ECO:0000256" key="1">
    <source>
        <dbReference type="SAM" id="Phobius"/>
    </source>
</evidence>
<accession>M0ART6</accession>
<dbReference type="EMBL" id="AOIP01000048">
    <property type="protein sequence ID" value="ELZ01022.1"/>
    <property type="molecule type" value="Genomic_DNA"/>
</dbReference>
<dbReference type="RefSeq" id="WP_006667051.1">
    <property type="nucleotide sequence ID" value="NZ_AOIP01000048.1"/>
</dbReference>
<name>M0ART6_9EURY</name>
<keyword evidence="1" id="KW-0812">Transmembrane</keyword>
<organism evidence="2 3">
    <name type="scientific">Natrialba aegyptia DSM 13077</name>
    <dbReference type="NCBI Taxonomy" id="1227491"/>
    <lineage>
        <taxon>Archaea</taxon>
        <taxon>Methanobacteriati</taxon>
        <taxon>Methanobacteriota</taxon>
        <taxon>Stenosarchaea group</taxon>
        <taxon>Halobacteria</taxon>
        <taxon>Halobacteriales</taxon>
        <taxon>Natrialbaceae</taxon>
        <taxon>Natrialba</taxon>
    </lineage>
</organism>
<dbReference type="AlphaFoldDB" id="M0ART6"/>
<keyword evidence="1" id="KW-1133">Transmembrane helix</keyword>
<keyword evidence="3" id="KW-1185">Reference proteome</keyword>
<evidence type="ECO:0000313" key="2">
    <source>
        <dbReference type="EMBL" id="ELZ01022.1"/>
    </source>
</evidence>
<evidence type="ECO:0000313" key="3">
    <source>
        <dbReference type="Proteomes" id="UP000011591"/>
    </source>
</evidence>
<sequence length="60" mass="7057">MEIVGRTVRDRVEQAFVVFIVFLAFDYFQNEIEWFGLLVSVSLFFVLMIGFDAIGQKFEE</sequence>
<reference evidence="2 3" key="1">
    <citation type="journal article" date="2014" name="PLoS Genet.">
        <title>Phylogenetically driven sequencing of extremely halophilic archaea reveals strategies for static and dynamic osmo-response.</title>
        <authorList>
            <person name="Becker E.A."/>
            <person name="Seitzer P.M."/>
            <person name="Tritt A."/>
            <person name="Larsen D."/>
            <person name="Krusor M."/>
            <person name="Yao A.I."/>
            <person name="Wu D."/>
            <person name="Madern D."/>
            <person name="Eisen J.A."/>
            <person name="Darling A.E."/>
            <person name="Facciotti M.T."/>
        </authorList>
    </citation>
    <scope>NUCLEOTIDE SEQUENCE [LARGE SCALE GENOMIC DNA]</scope>
    <source>
        <strain evidence="2 3">DSM 13077</strain>
    </source>
</reference>
<keyword evidence="1" id="KW-0472">Membrane</keyword>
<gene>
    <name evidence="2" type="ORF">C480_18297</name>
</gene>
<comment type="caution">
    <text evidence="2">The sequence shown here is derived from an EMBL/GenBank/DDBJ whole genome shotgun (WGS) entry which is preliminary data.</text>
</comment>
<proteinExistence type="predicted"/>
<dbReference type="Proteomes" id="UP000011591">
    <property type="component" value="Unassembled WGS sequence"/>
</dbReference>
<protein>
    <submittedName>
        <fullName evidence="2">Uncharacterized protein</fullName>
    </submittedName>
</protein>
<dbReference type="OrthoDB" id="170760at2157"/>